<dbReference type="Gene3D" id="3.30.70.270">
    <property type="match status" value="1"/>
</dbReference>
<dbReference type="InterPro" id="IPR043502">
    <property type="entry name" value="DNA/RNA_pol_sf"/>
</dbReference>
<dbReference type="InterPro" id="IPR051083">
    <property type="entry name" value="GrpII_Intron_Splice-Mob/Def"/>
</dbReference>
<sequence length="840" mass="98258">MFILFFINKNFTNVVSLTAKVLCLLTRLFITLSGTINLLIIELYHLVEPLIKKFLLLITCRVKTRFVLKRCSSDILTCNFFYGILYTYFLFKFLLACYFNKILAQNCMINRLEYGAQIRSIHANVSFTQKNIASKKQVENNILNVAIVDKPFLVRKYVVSCSFALPDLRRKCNGIFSACFLTDSFVKTKMLCREFSSSVEIDSERFKRSILEDLKGDKWPTDCIQKRKAIHKYVQKVQNQILRYKGEQQLEFIASQVFDIRNRIFSIDKVFNDSKSSSYGQVGYSDLTLKCHKFILLKQTKLTNLSKLPSCKIVMVEIPKANGGKRSLGINMPVDKVLQRMFLNFLDVLIEEDLKPEVFAYRKGRDARMAVASVYAKLNRAKYIEQICLCSIDIEKCFDNFFHHQIIEQYFFPKSYSFLLSRWLTPNLIDKNRDYKNLGRVNRGVPQGSILGPSIANLLLSNAFPENILKERGKNRRKVWADIFSYADDVILIANNQAIFFRHLTKLRKNLKKIGLSLNNEKTKSFVCIKSKIKFQFLGFEFLVMPRDQLKRSPLLSNMKNLHYLKEGAKGFGIILRPSPGKVRDLKKRLKITIKRILHQPRKEIYKSFQQINSILLGWGSYYYFSQGCIYGKRVDNYVFKYLRKILVKKFRYNGLLRPKWVAYNFLGLDKTNPNGKRWQPRALKYIKHSFKVAKYVHIWYCQDIFSRLSITSFLLDSKIRKKNYYTFRDSFKKSINKLVVKRLKSDLKVKLYAAQNGLCLVCKEHMKEDLLLSPSSTRHIHHLVPRSIANKTKLNKKSYESRNNKVLLHEKCHLVMHKNSLFQDSYLLCTSVPKKPIIS</sequence>
<feature type="domain" description="Reverse transcriptase" evidence="1">
    <location>
        <begin position="299"/>
        <end position="542"/>
    </location>
</feature>
<keyword evidence="2" id="KW-0496">Mitochondrion</keyword>
<organism evidence="2">
    <name type="scientific">Halamphora calidilacuna</name>
    <dbReference type="NCBI Taxonomy" id="2133758"/>
    <lineage>
        <taxon>Eukaryota</taxon>
        <taxon>Sar</taxon>
        <taxon>Stramenopiles</taxon>
        <taxon>Ochrophyta</taxon>
        <taxon>Bacillariophyta</taxon>
        <taxon>Bacillariophyceae</taxon>
        <taxon>Bacillariophycidae</taxon>
        <taxon>Naviculales</taxon>
        <taxon>Amphipleuraceae</taxon>
        <taxon>Halamphora</taxon>
    </lineage>
</organism>
<reference evidence="2" key="1">
    <citation type="submission" date="2017-09" db="EMBL/GenBank/DDBJ databases">
        <title>Your Publication.</title>
        <authorList>
            <person name="Keepers K.G."/>
            <person name="Pogoda C.S."/>
            <person name="Hamsher S.E."/>
            <person name="Stepanek J.G."/>
            <person name="Kane N.C."/>
            <person name="Kociolek J.P."/>
        </authorList>
    </citation>
    <scope>NUCLEOTIDE SEQUENCE</scope>
</reference>
<geneLocation type="mitochondrion" evidence="2"/>
<dbReference type="InterPro" id="IPR013597">
    <property type="entry name" value="Mat_intron_G2"/>
</dbReference>
<accession>A0A2R4A3Q4</accession>
<dbReference type="CDD" id="cd01651">
    <property type="entry name" value="RT_G2_intron"/>
    <property type="match status" value="1"/>
</dbReference>
<dbReference type="EMBL" id="MF997424">
    <property type="protein sequence ID" value="AVR57691.1"/>
    <property type="molecule type" value="Genomic_DNA"/>
</dbReference>
<dbReference type="PROSITE" id="PS50878">
    <property type="entry name" value="RT_POL"/>
    <property type="match status" value="1"/>
</dbReference>
<gene>
    <name evidence="2" type="primary">orf5</name>
</gene>
<dbReference type="AlphaFoldDB" id="A0A2R4A3Q4"/>
<dbReference type="SUPFAM" id="SSF56672">
    <property type="entry name" value="DNA/RNA polymerases"/>
    <property type="match status" value="1"/>
</dbReference>
<dbReference type="PANTHER" id="PTHR34047">
    <property type="entry name" value="NUCLEAR INTRON MATURASE 1, MITOCHONDRIAL-RELATED"/>
    <property type="match status" value="1"/>
</dbReference>
<protein>
    <recommendedName>
        <fullName evidence="1">Reverse transcriptase domain-containing protein</fullName>
    </recommendedName>
</protein>
<proteinExistence type="predicted"/>
<dbReference type="Pfam" id="PF08388">
    <property type="entry name" value="GIIM"/>
    <property type="match status" value="1"/>
</dbReference>
<dbReference type="Pfam" id="PF00078">
    <property type="entry name" value="RVT_1"/>
    <property type="match status" value="1"/>
</dbReference>
<evidence type="ECO:0000313" key="2">
    <source>
        <dbReference type="EMBL" id="AVR57691.1"/>
    </source>
</evidence>
<evidence type="ECO:0000259" key="1">
    <source>
        <dbReference type="PROSITE" id="PS50878"/>
    </source>
</evidence>
<dbReference type="PANTHER" id="PTHR34047:SF8">
    <property type="entry name" value="PROTEIN YKFC"/>
    <property type="match status" value="1"/>
</dbReference>
<dbReference type="InterPro" id="IPR043128">
    <property type="entry name" value="Rev_trsase/Diguanyl_cyclase"/>
</dbReference>
<dbReference type="InterPro" id="IPR000477">
    <property type="entry name" value="RT_dom"/>
</dbReference>
<name>A0A2R4A3Q4_9STRA</name>